<gene>
    <name evidence="7" type="ORF">GCM10023196_001210</name>
</gene>
<keyword evidence="2 4" id="KW-0521">NADP</keyword>
<keyword evidence="3 4" id="KW-0560">Oxidoreductase</keyword>
<comment type="caution">
    <text evidence="7">The sequence shown here is derived from an EMBL/GenBank/DDBJ whole genome shotgun (WGS) entry which is preliminary data.</text>
</comment>
<comment type="function">
    <text evidence="4">Catalyzes the NADPH-dependent reduction of ketopantoate into pantoic acid.</text>
</comment>
<name>A0ABP8TZA8_9ACTN</name>
<dbReference type="Gene3D" id="3.40.50.720">
    <property type="entry name" value="NAD(P)-binding Rossmann-like Domain"/>
    <property type="match status" value="1"/>
</dbReference>
<dbReference type="RefSeq" id="WP_345428192.1">
    <property type="nucleotide sequence ID" value="NZ_BAABHK010000001.1"/>
</dbReference>
<dbReference type="Pfam" id="PF02558">
    <property type="entry name" value="ApbA"/>
    <property type="match status" value="1"/>
</dbReference>
<dbReference type="InterPro" id="IPR003710">
    <property type="entry name" value="ApbA"/>
</dbReference>
<dbReference type="Pfam" id="PF08546">
    <property type="entry name" value="ApbA_C"/>
    <property type="match status" value="1"/>
</dbReference>
<feature type="domain" description="Ketopantoate reductase N-terminal" evidence="5">
    <location>
        <begin position="3"/>
        <end position="149"/>
    </location>
</feature>
<evidence type="ECO:0000313" key="8">
    <source>
        <dbReference type="Proteomes" id="UP001501442"/>
    </source>
</evidence>
<keyword evidence="4" id="KW-0566">Pantothenate biosynthesis</keyword>
<dbReference type="SUPFAM" id="SSF51735">
    <property type="entry name" value="NAD(P)-binding Rossmann-fold domains"/>
    <property type="match status" value="1"/>
</dbReference>
<reference evidence="8" key="1">
    <citation type="journal article" date="2019" name="Int. J. Syst. Evol. Microbiol.">
        <title>The Global Catalogue of Microorganisms (GCM) 10K type strain sequencing project: providing services to taxonomists for standard genome sequencing and annotation.</title>
        <authorList>
            <consortium name="The Broad Institute Genomics Platform"/>
            <consortium name="The Broad Institute Genome Sequencing Center for Infectious Disease"/>
            <person name="Wu L."/>
            <person name="Ma J."/>
        </authorList>
    </citation>
    <scope>NUCLEOTIDE SEQUENCE [LARGE SCALE GENOMIC DNA]</scope>
    <source>
        <strain evidence="8">JCM 17939</strain>
    </source>
</reference>
<feature type="domain" description="Ketopantoate reductase C-terminal" evidence="6">
    <location>
        <begin position="178"/>
        <end position="298"/>
    </location>
</feature>
<sequence length="314" mass="32608">MKILVIGAGATGGFFGFRLAQAGRDVTFLVRPRRAAVLRERGLRLTGLDADDVLVPKLVTPGEIAAPYDLVLVSVKAGSLVSALDDAAPAVGPRTAVVPFLNGIAHMDVLNTRFGTQAVLGGVVKVVTMVNDEGDIVRLDPLAMMTIGEQDGRSSPRLREIEQTLAGSGFDLSVSSAIITAMWHKWVFISTLGALTSLMRGTVGDVVAAPGGERLGPAILAEAAAVSAAVGRPVPAEELAATAAGMTEAGSTDTASIYRDVAAGHPTEVEHILGDLTARARVLGVNTPLLDLATMNLRVHQKRVAAGSRTTLPR</sequence>
<comment type="pathway">
    <text evidence="4">Cofactor biosynthesis; (R)-pantothenate biosynthesis; (R)-pantoate from 3-methyl-2-oxobutanoate: step 2/2.</text>
</comment>
<dbReference type="InterPro" id="IPR013328">
    <property type="entry name" value="6PGD_dom2"/>
</dbReference>
<evidence type="ECO:0000313" key="7">
    <source>
        <dbReference type="EMBL" id="GAA4619788.1"/>
    </source>
</evidence>
<dbReference type="InterPro" id="IPR008927">
    <property type="entry name" value="6-PGluconate_DH-like_C_sf"/>
</dbReference>
<comment type="similarity">
    <text evidence="1 4">Belongs to the ketopantoate reductase family.</text>
</comment>
<dbReference type="InterPro" id="IPR013332">
    <property type="entry name" value="KPR_N"/>
</dbReference>
<dbReference type="PANTHER" id="PTHR21708">
    <property type="entry name" value="PROBABLE 2-DEHYDROPANTOATE 2-REDUCTASE"/>
    <property type="match status" value="1"/>
</dbReference>
<dbReference type="EMBL" id="BAABHK010000001">
    <property type="protein sequence ID" value="GAA4619788.1"/>
    <property type="molecule type" value="Genomic_DNA"/>
</dbReference>
<keyword evidence="8" id="KW-1185">Reference proteome</keyword>
<accession>A0ABP8TZA8</accession>
<dbReference type="Gene3D" id="1.10.1040.10">
    <property type="entry name" value="N-(1-d-carboxylethyl)-l-norvaline Dehydrogenase, domain 2"/>
    <property type="match status" value="1"/>
</dbReference>
<evidence type="ECO:0000256" key="3">
    <source>
        <dbReference type="ARBA" id="ARBA00023002"/>
    </source>
</evidence>
<evidence type="ECO:0000259" key="5">
    <source>
        <dbReference type="Pfam" id="PF02558"/>
    </source>
</evidence>
<comment type="catalytic activity">
    <reaction evidence="4">
        <text>(R)-pantoate + NADP(+) = 2-dehydropantoate + NADPH + H(+)</text>
        <dbReference type="Rhea" id="RHEA:16233"/>
        <dbReference type="ChEBI" id="CHEBI:11561"/>
        <dbReference type="ChEBI" id="CHEBI:15378"/>
        <dbReference type="ChEBI" id="CHEBI:15980"/>
        <dbReference type="ChEBI" id="CHEBI:57783"/>
        <dbReference type="ChEBI" id="CHEBI:58349"/>
        <dbReference type="EC" id="1.1.1.169"/>
    </reaction>
</comment>
<dbReference type="InterPro" id="IPR013752">
    <property type="entry name" value="KPA_reductase"/>
</dbReference>
<dbReference type="Proteomes" id="UP001501442">
    <property type="component" value="Unassembled WGS sequence"/>
</dbReference>
<protein>
    <recommendedName>
        <fullName evidence="4">2-dehydropantoate 2-reductase</fullName>
        <ecNumber evidence="4">1.1.1.169</ecNumber>
    </recommendedName>
    <alternativeName>
        <fullName evidence="4">Ketopantoate reductase</fullName>
    </alternativeName>
</protein>
<evidence type="ECO:0000256" key="4">
    <source>
        <dbReference type="RuleBase" id="RU362068"/>
    </source>
</evidence>
<dbReference type="NCBIfam" id="TIGR00745">
    <property type="entry name" value="apbA_panE"/>
    <property type="match status" value="1"/>
</dbReference>
<dbReference type="InterPro" id="IPR051402">
    <property type="entry name" value="KPR-Related"/>
</dbReference>
<dbReference type="InterPro" id="IPR036291">
    <property type="entry name" value="NAD(P)-bd_dom_sf"/>
</dbReference>
<evidence type="ECO:0000256" key="2">
    <source>
        <dbReference type="ARBA" id="ARBA00022857"/>
    </source>
</evidence>
<evidence type="ECO:0000256" key="1">
    <source>
        <dbReference type="ARBA" id="ARBA00007870"/>
    </source>
</evidence>
<evidence type="ECO:0000259" key="6">
    <source>
        <dbReference type="Pfam" id="PF08546"/>
    </source>
</evidence>
<organism evidence="7 8">
    <name type="scientific">Actinoallomurus vinaceus</name>
    <dbReference type="NCBI Taxonomy" id="1080074"/>
    <lineage>
        <taxon>Bacteria</taxon>
        <taxon>Bacillati</taxon>
        <taxon>Actinomycetota</taxon>
        <taxon>Actinomycetes</taxon>
        <taxon>Streptosporangiales</taxon>
        <taxon>Thermomonosporaceae</taxon>
        <taxon>Actinoallomurus</taxon>
    </lineage>
</organism>
<dbReference type="PANTHER" id="PTHR21708:SF26">
    <property type="entry name" value="2-DEHYDROPANTOATE 2-REDUCTASE"/>
    <property type="match status" value="1"/>
</dbReference>
<dbReference type="EC" id="1.1.1.169" evidence="4"/>
<proteinExistence type="inferred from homology"/>
<dbReference type="SUPFAM" id="SSF48179">
    <property type="entry name" value="6-phosphogluconate dehydrogenase C-terminal domain-like"/>
    <property type="match status" value="1"/>
</dbReference>